<sequence>MPSFDPILAEVFGDYVTRCHSSDNRDFKHQFTVMQDCGAGFSTIAGSNTSLQKLNRYKNIMPYDDNRVFLMAVEGHTEYKGDYINASYIDAVFDARCLLQDHCLTQLLTSGGWCGRRGLRAL</sequence>
<organism evidence="2 3">
    <name type="scientific">Geodia barretti</name>
    <name type="common">Barrett's horny sponge</name>
    <dbReference type="NCBI Taxonomy" id="519541"/>
    <lineage>
        <taxon>Eukaryota</taxon>
        <taxon>Metazoa</taxon>
        <taxon>Porifera</taxon>
        <taxon>Demospongiae</taxon>
        <taxon>Heteroscleromorpha</taxon>
        <taxon>Tetractinellida</taxon>
        <taxon>Astrophorina</taxon>
        <taxon>Geodiidae</taxon>
        <taxon>Geodia</taxon>
    </lineage>
</organism>
<accession>A0AA35SID1</accession>
<dbReference type="AlphaFoldDB" id="A0AA35SID1"/>
<dbReference type="PANTHER" id="PTHR19134:SF449">
    <property type="entry name" value="TYROSINE-PROTEIN PHOSPHATASE 1"/>
    <property type="match status" value="1"/>
</dbReference>
<evidence type="ECO:0000259" key="1">
    <source>
        <dbReference type="PROSITE" id="PS50055"/>
    </source>
</evidence>
<dbReference type="InterPro" id="IPR000242">
    <property type="entry name" value="PTP_cat"/>
</dbReference>
<dbReference type="EMBL" id="CASHTH010002389">
    <property type="protein sequence ID" value="CAI8029221.1"/>
    <property type="molecule type" value="Genomic_DNA"/>
</dbReference>
<keyword evidence="2" id="KW-0675">Receptor</keyword>
<gene>
    <name evidence="2" type="ORF">GBAR_LOCUS16608</name>
</gene>
<dbReference type="PROSITE" id="PS50055">
    <property type="entry name" value="TYR_PHOSPHATASE_PTP"/>
    <property type="match status" value="1"/>
</dbReference>
<keyword evidence="3" id="KW-1185">Reference proteome</keyword>
<name>A0AA35SID1_GEOBA</name>
<comment type="caution">
    <text evidence="2">The sequence shown here is derived from an EMBL/GenBank/DDBJ whole genome shotgun (WGS) entry which is preliminary data.</text>
</comment>
<feature type="domain" description="Tyrosine-protein phosphatase" evidence="1">
    <location>
        <begin position="55"/>
        <end position="90"/>
    </location>
</feature>
<proteinExistence type="predicted"/>
<dbReference type="Proteomes" id="UP001174909">
    <property type="component" value="Unassembled WGS sequence"/>
</dbReference>
<dbReference type="Pfam" id="PF00102">
    <property type="entry name" value="Y_phosphatase"/>
    <property type="match status" value="1"/>
</dbReference>
<dbReference type="PANTHER" id="PTHR19134">
    <property type="entry name" value="RECEPTOR-TYPE TYROSINE-PROTEIN PHOSPHATASE"/>
    <property type="match status" value="1"/>
</dbReference>
<dbReference type="SUPFAM" id="SSF52799">
    <property type="entry name" value="(Phosphotyrosine protein) phosphatases II"/>
    <property type="match status" value="1"/>
</dbReference>
<dbReference type="InterPro" id="IPR050348">
    <property type="entry name" value="Protein-Tyr_Phosphatase"/>
</dbReference>
<evidence type="ECO:0000313" key="3">
    <source>
        <dbReference type="Proteomes" id="UP001174909"/>
    </source>
</evidence>
<dbReference type="InterPro" id="IPR029021">
    <property type="entry name" value="Prot-tyrosine_phosphatase-like"/>
</dbReference>
<protein>
    <submittedName>
        <fullName evidence="2">Receptor-type tyrosine-protein phosphatase alpha</fullName>
    </submittedName>
</protein>
<dbReference type="GO" id="GO:0004725">
    <property type="term" value="F:protein tyrosine phosphatase activity"/>
    <property type="evidence" value="ECO:0007669"/>
    <property type="project" value="InterPro"/>
</dbReference>
<evidence type="ECO:0000313" key="2">
    <source>
        <dbReference type="EMBL" id="CAI8029221.1"/>
    </source>
</evidence>
<reference evidence="2" key="1">
    <citation type="submission" date="2023-03" db="EMBL/GenBank/DDBJ databases">
        <authorList>
            <person name="Steffen K."/>
            <person name="Cardenas P."/>
        </authorList>
    </citation>
    <scope>NUCLEOTIDE SEQUENCE</scope>
</reference>
<dbReference type="Gene3D" id="3.90.190.10">
    <property type="entry name" value="Protein tyrosine phosphatase superfamily"/>
    <property type="match status" value="1"/>
</dbReference>